<feature type="region of interest" description="Disordered" evidence="1">
    <location>
        <begin position="100"/>
        <end position="151"/>
    </location>
</feature>
<dbReference type="AlphaFoldDB" id="A0A3N0XSL7"/>
<dbReference type="Proteomes" id="UP000281406">
    <property type="component" value="Unassembled WGS sequence"/>
</dbReference>
<gene>
    <name evidence="2" type="ORF">DPX16_1533</name>
</gene>
<proteinExistence type="predicted"/>
<comment type="caution">
    <text evidence="2">The sequence shown here is derived from an EMBL/GenBank/DDBJ whole genome shotgun (WGS) entry which is preliminary data.</text>
</comment>
<sequence>MHFRVIGLDFPPGAVHVLRLGFMRFNVNTISAEMNLQQSAGTMYEWCLNGVMVAFLIRPCVTAVDNQQSLFPHKRADSIDSILIQTAHITTVTSLLARKMDAERKRHMERQTEAERKEMPKPDNDAEEKLREAERKKEVNVERNERTEETK</sequence>
<dbReference type="EMBL" id="RJVU01061863">
    <property type="protein sequence ID" value="ROJ30554.1"/>
    <property type="molecule type" value="Genomic_DNA"/>
</dbReference>
<protein>
    <submittedName>
        <fullName evidence="2">Uncharacterized protein</fullName>
    </submittedName>
</protein>
<evidence type="ECO:0000256" key="1">
    <source>
        <dbReference type="SAM" id="MobiDB-lite"/>
    </source>
</evidence>
<name>A0A3N0XSL7_ANAGA</name>
<reference evidence="2 3" key="1">
    <citation type="submission" date="2018-10" db="EMBL/GenBank/DDBJ databases">
        <title>Genome assembly for a Yunnan-Guizhou Plateau 3E fish, Anabarilius grahami (Regan), and its evolutionary and genetic applications.</title>
        <authorList>
            <person name="Jiang W."/>
        </authorList>
    </citation>
    <scope>NUCLEOTIDE SEQUENCE [LARGE SCALE GENOMIC DNA]</scope>
    <source>
        <strain evidence="2">AG-KIZ</strain>
        <tissue evidence="2">Muscle</tissue>
    </source>
</reference>
<keyword evidence="3" id="KW-1185">Reference proteome</keyword>
<organism evidence="2 3">
    <name type="scientific">Anabarilius grahami</name>
    <name type="common">Kanglang fish</name>
    <name type="synonym">Barilius grahami</name>
    <dbReference type="NCBI Taxonomy" id="495550"/>
    <lineage>
        <taxon>Eukaryota</taxon>
        <taxon>Metazoa</taxon>
        <taxon>Chordata</taxon>
        <taxon>Craniata</taxon>
        <taxon>Vertebrata</taxon>
        <taxon>Euteleostomi</taxon>
        <taxon>Actinopterygii</taxon>
        <taxon>Neopterygii</taxon>
        <taxon>Teleostei</taxon>
        <taxon>Ostariophysi</taxon>
        <taxon>Cypriniformes</taxon>
        <taxon>Xenocyprididae</taxon>
        <taxon>Xenocypridinae</taxon>
        <taxon>Xenocypridinae incertae sedis</taxon>
        <taxon>Anabarilius</taxon>
    </lineage>
</organism>
<evidence type="ECO:0000313" key="2">
    <source>
        <dbReference type="EMBL" id="ROJ30554.1"/>
    </source>
</evidence>
<accession>A0A3N0XSL7</accession>
<evidence type="ECO:0000313" key="3">
    <source>
        <dbReference type="Proteomes" id="UP000281406"/>
    </source>
</evidence>